<dbReference type="Gene3D" id="2.60.40.4290">
    <property type="match status" value="1"/>
</dbReference>
<keyword evidence="7" id="KW-1160">Virus entry into host cell</keyword>
<keyword evidence="4" id="KW-1242">Viral contractile tail ejection system</keyword>
<organism evidence="12">
    <name type="scientific">Siphoviridae sp. ctsDY37</name>
    <dbReference type="NCBI Taxonomy" id="2826483"/>
    <lineage>
        <taxon>Viruses</taxon>
        <taxon>Duplodnaviria</taxon>
        <taxon>Heunggongvirae</taxon>
        <taxon>Uroviricota</taxon>
        <taxon>Caudoviricetes</taxon>
    </lineage>
</organism>
<feature type="domain" description="Tail sheath protein subtilisin-like" evidence="8">
    <location>
        <begin position="185"/>
        <end position="328"/>
    </location>
</feature>
<evidence type="ECO:0000259" key="9">
    <source>
        <dbReference type="Pfam" id="PF17481"/>
    </source>
</evidence>
<dbReference type="InterPro" id="IPR054564">
    <property type="entry name" value="Gp18_domIII_N"/>
</dbReference>
<keyword evidence="5" id="KW-1229">Viral tail sheath protein</keyword>
<accession>A0A8S5MA47</accession>
<evidence type="ECO:0000256" key="1">
    <source>
        <dbReference type="ARBA" id="ARBA00008005"/>
    </source>
</evidence>
<dbReference type="InterPro" id="IPR020287">
    <property type="entry name" value="Tail_sheath_C"/>
</dbReference>
<dbReference type="EMBL" id="BK014859">
    <property type="protein sequence ID" value="DAD79118.1"/>
    <property type="molecule type" value="Genomic_DNA"/>
</dbReference>
<evidence type="ECO:0000256" key="2">
    <source>
        <dbReference type="ARBA" id="ARBA00022595"/>
    </source>
</evidence>
<sequence length="436" mass="47444">MLGGGTFTAQNKILPGSYINFVSLSRANANLSDRGIVTMPLSLDWGESGKVIEVTNADFQKNALKLFGYDYSHDKMKGLRDLFLNARTLYAYRLNGAGEKATCAYATAKYAGTRGNDLKIIIAKNADDNSKWDVKTVLGTTIVDEQVGVANAAALVNNDYVDFKTTATLAVTAGTALTGGTNSEVNGEAYQGYLNKIESYTYNIMGVATTDNTIKNLIVAFTKRMRDEVGAKFQAVLHNIAADYEGVINVINTVTADANFDASAIIYFMAGIEANCAINKTCLNKIYNGEFEVNTDYTQSELEDAIKNGKLVLHNVNNEVRILEDVNSLVTTSDTKGEIFKNNQTIRVADQIANDIAVLFNTKYLGNVPNNESGRISLWTDIVKHHTQLQEIGAIEDFSDENVTVSAGESKSSVVIDDVITVINAMSQLYMTVKIA</sequence>
<dbReference type="GO" id="GO:0099000">
    <property type="term" value="P:symbiont genome ejection through host cell envelope, contractile tail mechanism"/>
    <property type="evidence" value="ECO:0007669"/>
    <property type="project" value="UniProtKB-KW"/>
</dbReference>
<dbReference type="GO" id="GO:0098027">
    <property type="term" value="C:virus tail, sheath"/>
    <property type="evidence" value="ECO:0007669"/>
    <property type="project" value="UniProtKB-KW"/>
</dbReference>
<evidence type="ECO:0000256" key="7">
    <source>
        <dbReference type="ARBA" id="ARBA00023296"/>
    </source>
</evidence>
<dbReference type="Gene3D" id="3.40.50.11790">
    <property type="match status" value="1"/>
</dbReference>
<evidence type="ECO:0000256" key="5">
    <source>
        <dbReference type="ARBA" id="ARBA00023003"/>
    </source>
</evidence>
<evidence type="ECO:0000259" key="10">
    <source>
        <dbReference type="Pfam" id="PF17482"/>
    </source>
</evidence>
<evidence type="ECO:0000256" key="6">
    <source>
        <dbReference type="ARBA" id="ARBA00023009"/>
    </source>
</evidence>
<keyword evidence="6" id="KW-1171">Viral genome ejection through host cell envelope</keyword>
<keyword evidence="2" id="KW-1162">Viral penetration into host cytoplasm</keyword>
<feature type="domain" description="Tail sheath protein Gp18-like" evidence="11">
    <location>
        <begin position="34"/>
        <end position="94"/>
    </location>
</feature>
<dbReference type="Gene3D" id="3.30.360.90">
    <property type="match status" value="1"/>
</dbReference>
<comment type="similarity">
    <text evidence="1">Belongs to the myoviridae tail sheath protein family.</text>
</comment>
<dbReference type="Pfam" id="PF04984">
    <property type="entry name" value="Phage_sheath_1"/>
    <property type="match status" value="1"/>
</dbReference>
<keyword evidence="3" id="KW-1227">Viral tail protein</keyword>
<evidence type="ECO:0000259" key="11">
    <source>
        <dbReference type="Pfam" id="PF22671"/>
    </source>
</evidence>
<evidence type="ECO:0000259" key="8">
    <source>
        <dbReference type="Pfam" id="PF04984"/>
    </source>
</evidence>
<dbReference type="Gene3D" id="3.30.1490.360">
    <property type="match status" value="1"/>
</dbReference>
<dbReference type="InterPro" id="IPR035326">
    <property type="entry name" value="Beta_sandwich_Seath"/>
</dbReference>
<protein>
    <submittedName>
        <fullName evidence="12">Tail sheath protein</fullName>
    </submittedName>
</protein>
<dbReference type="Gene3D" id="3.30.1370.220">
    <property type="match status" value="1"/>
</dbReference>
<evidence type="ECO:0000313" key="12">
    <source>
        <dbReference type="EMBL" id="DAD79118.1"/>
    </source>
</evidence>
<evidence type="ECO:0000256" key="3">
    <source>
        <dbReference type="ARBA" id="ARBA00022732"/>
    </source>
</evidence>
<feature type="domain" description="Tail sheath protein C-terminal" evidence="10">
    <location>
        <begin position="336"/>
        <end position="435"/>
    </location>
</feature>
<dbReference type="InterPro" id="IPR035089">
    <property type="entry name" value="Phage_sheath_subtilisin"/>
</dbReference>
<dbReference type="Pfam" id="PF22671">
    <property type="entry name" value="Gp18_domIII_N"/>
    <property type="match status" value="1"/>
</dbReference>
<keyword evidence="5" id="KW-0946">Virion</keyword>
<reference evidence="12" key="1">
    <citation type="journal article" date="2021" name="Proc. Natl. Acad. Sci. U.S.A.">
        <title>A Catalog of Tens of Thousands of Viruses from Human Metagenomes Reveals Hidden Associations with Chronic Diseases.</title>
        <authorList>
            <person name="Tisza M.J."/>
            <person name="Buck C.B."/>
        </authorList>
    </citation>
    <scope>NUCLEOTIDE SEQUENCE</scope>
    <source>
        <strain evidence="12">CtsDY37</strain>
    </source>
</reference>
<feature type="domain" description="Phage tail sheath protein-like beta-sandwich" evidence="9">
    <location>
        <begin position="97"/>
        <end position="182"/>
    </location>
</feature>
<dbReference type="Pfam" id="PF17481">
    <property type="entry name" value="Phage_sheath_domII"/>
    <property type="match status" value="1"/>
</dbReference>
<name>A0A8S5MA47_9CAUD</name>
<proteinExistence type="inferred from homology"/>
<dbReference type="Pfam" id="PF17482">
    <property type="entry name" value="Phage_sheath_1C"/>
    <property type="match status" value="1"/>
</dbReference>
<evidence type="ECO:0000256" key="4">
    <source>
        <dbReference type="ARBA" id="ARBA00022766"/>
    </source>
</evidence>